<dbReference type="Pfam" id="PF09797">
    <property type="entry name" value="NatB_MDM20"/>
    <property type="match status" value="1"/>
</dbReference>
<evidence type="ECO:0000256" key="2">
    <source>
        <dbReference type="SAM" id="MobiDB-lite"/>
    </source>
</evidence>
<dbReference type="Gene3D" id="1.25.40.1040">
    <property type="match status" value="1"/>
</dbReference>
<dbReference type="PANTHER" id="PTHR22767">
    <property type="entry name" value="N-TERMINAL ACETYLTRANSFERASE-RELATED"/>
    <property type="match status" value="1"/>
</dbReference>
<dbReference type="SUPFAM" id="SSF48452">
    <property type="entry name" value="TPR-like"/>
    <property type="match status" value="1"/>
</dbReference>
<gene>
    <name evidence="3" type="ORF">DTER00134_LOCUS21251</name>
</gene>
<dbReference type="EMBL" id="HBIP01034819">
    <property type="protein sequence ID" value="CAE0506178.1"/>
    <property type="molecule type" value="Transcribed_RNA"/>
</dbReference>
<name>A0A7S3R8U0_DUNTE</name>
<sequence length="1188" mass="126112">MSISASKLGALYDYLDSGNYKAGLKLANNLLEKNSKSNLVKSLKAYALERTGKTDEAHEICDEILSHHPLDEDCLHPLKLVLRNLHRLQDITRIYEAAHAAHPNDEGTAIDLFASYVRDGNLIKQQQLAMKLLKLSGGKERYQWWVILSIMLQACNALPPHVVPTNHAASPSSASSPGAGAMDPGKLLQLAESMASRLAARSGNLESLEGLLVYLDLLLARGQPREALALVTGPVGGGVLRLAEERALLHADLAAACGEMREAADVLRAQLAANPEDWAALTGYLDCLLPGSATAAGPTSSSTNSQQQQQQQQQPGMLTRPCASSSLLWFTGGLAARMHAGSIGASSQQQLPDGHHKVAPSRRQRAEDIEAALTEAHSTIEGMLSAVGAQQQPQHQDKGRQVTMRGPHLAKVELAWRVANLSASTDPLVASSKWQLLAEAILGYMQFAGQMYSCSADLRPYLPHVAGSARTWLLQQLQEVAGFPTAGQGASTNQLLAGTETALRKRISALQVMEGLGSPVFGSEAQAVQHAMQLMQLYVDAQHFYKGLDERERAPADELPPLAASALVSAAIMAPSDAAATGHLLHALLMLEAAAATRKWSAPIRLALVALHTLLASPGGAKANMDFLRIKHVQLDTLGGHFLLPALRAYPLEPPKAAAAAAGGAASGGGSEPKRPSSKLLAKTCAFFSDHRKDAGETLFTAYSSGTYSKVLEFSAFKERLEASHTHLLARAETVLDSLQVPLASIPQPTAAAVCAQVADTWDALGFKDAARATRPAGAAQQSTLQECPLTLPIPSLQHTRFDEDLSTRPVWYPPLVAPVHLAPVCWWEQRNMEGGLQGSGLGWWAATASAEAEDPQAVAWRQGSHAAACARLHLPQLLTASLLCLAHAHEAPASATPTQHLARARAAAVAMARGSLPSSGGEASSQQQQHQQQELEQCLEQWGGVESGPDWAYLPCSQQLQRLEVVLGAAMVAACEATLNANAPMDPDAAQPSPVLQARIELVQAAMLAACSKLCAMLAPQPQSNGATAEAGPAAGSNGVMVLPGAPLAATAALVHGCLAWLPVFLQAWSDSVLHLQGRMKKSKTSAQGIEACSTALSAALSQLSQAHQQARQQLEGSLHSVLQWQQGQLQSLLEKYVGGDAQQLWAWQHSQAFDARCVLKAMAQEQGALLQGLTDMCSRGKKAAKK</sequence>
<evidence type="ECO:0008006" key="4">
    <source>
        <dbReference type="Google" id="ProtNLM"/>
    </source>
</evidence>
<dbReference type="InterPro" id="IPR011990">
    <property type="entry name" value="TPR-like_helical_dom_sf"/>
</dbReference>
<dbReference type="AlphaFoldDB" id="A0A7S3R8U0"/>
<comment type="similarity">
    <text evidence="1">Belongs to the MDM20/NAA25 family.</text>
</comment>
<feature type="compositionally biased region" description="Low complexity" evidence="2">
    <location>
        <begin position="295"/>
        <end position="314"/>
    </location>
</feature>
<feature type="region of interest" description="Disordered" evidence="2">
    <location>
        <begin position="343"/>
        <end position="365"/>
    </location>
</feature>
<evidence type="ECO:0000313" key="3">
    <source>
        <dbReference type="EMBL" id="CAE0506178.1"/>
    </source>
</evidence>
<accession>A0A7S3R8U0</accession>
<dbReference type="InterPro" id="IPR019183">
    <property type="entry name" value="NAA25_NatB_aux_su"/>
</dbReference>
<dbReference type="GO" id="GO:0031416">
    <property type="term" value="C:NatB complex"/>
    <property type="evidence" value="ECO:0007669"/>
    <property type="project" value="TreeGrafter"/>
</dbReference>
<organism evidence="3">
    <name type="scientific">Dunaliella tertiolecta</name>
    <name type="common">Green alga</name>
    <dbReference type="NCBI Taxonomy" id="3047"/>
    <lineage>
        <taxon>Eukaryota</taxon>
        <taxon>Viridiplantae</taxon>
        <taxon>Chlorophyta</taxon>
        <taxon>core chlorophytes</taxon>
        <taxon>Chlorophyceae</taxon>
        <taxon>CS clade</taxon>
        <taxon>Chlamydomonadales</taxon>
        <taxon>Dunaliellaceae</taxon>
        <taxon>Dunaliella</taxon>
    </lineage>
</organism>
<reference evidence="3" key="1">
    <citation type="submission" date="2021-01" db="EMBL/GenBank/DDBJ databases">
        <authorList>
            <person name="Corre E."/>
            <person name="Pelletier E."/>
            <person name="Niang G."/>
            <person name="Scheremetjew M."/>
            <person name="Finn R."/>
            <person name="Kale V."/>
            <person name="Holt S."/>
            <person name="Cochrane G."/>
            <person name="Meng A."/>
            <person name="Brown T."/>
            <person name="Cohen L."/>
        </authorList>
    </citation>
    <scope>NUCLEOTIDE SEQUENCE</scope>
    <source>
        <strain evidence="3">CCMP1320</strain>
    </source>
</reference>
<feature type="region of interest" description="Disordered" evidence="2">
    <location>
        <begin position="295"/>
        <end position="318"/>
    </location>
</feature>
<protein>
    <recommendedName>
        <fullName evidence="4">N-terminal acetyltransferase B complex subunit NAA25 homolog</fullName>
    </recommendedName>
</protein>
<proteinExistence type="inferred from homology"/>
<evidence type="ECO:0000256" key="1">
    <source>
        <dbReference type="ARBA" id="ARBA00006298"/>
    </source>
</evidence>
<dbReference type="PANTHER" id="PTHR22767:SF3">
    <property type="entry name" value="N-ALPHA-ACETYLTRANSFERASE 25, NATB AUXILIARY SUBUNIT"/>
    <property type="match status" value="1"/>
</dbReference>